<dbReference type="InterPro" id="IPR011009">
    <property type="entry name" value="Kinase-like_dom_sf"/>
</dbReference>
<evidence type="ECO:0000256" key="3">
    <source>
        <dbReference type="ARBA" id="ARBA00022777"/>
    </source>
</evidence>
<keyword evidence="5" id="KW-0479">Metal-binding</keyword>
<dbReference type="InterPro" id="IPR008271">
    <property type="entry name" value="Ser/Thr_kinase_AS"/>
</dbReference>
<keyword evidence="2 6" id="KW-0547">Nucleotide-binding</keyword>
<dbReference type="Pfam" id="PF00069">
    <property type="entry name" value="Pkinase"/>
    <property type="match status" value="1"/>
</dbReference>
<dbReference type="Proteomes" id="UP001159427">
    <property type="component" value="Unassembled WGS sequence"/>
</dbReference>
<evidence type="ECO:0000259" key="8">
    <source>
        <dbReference type="PROSITE" id="PS50011"/>
    </source>
</evidence>
<evidence type="ECO:0000256" key="1">
    <source>
        <dbReference type="ARBA" id="ARBA00022679"/>
    </source>
</evidence>
<dbReference type="SMART" id="SM00220">
    <property type="entry name" value="S_TKc"/>
    <property type="match status" value="1"/>
</dbReference>
<sequence>MVFKIPLLDSLSLTKGYFHDIPNFRWADVTEKDEIGKGSFGSVMKGNYIPERKTVVVKRFFGEGDSNLKIVAKEAKMLQNLRHPKVAEFVAVCPKPVAIMMEYECFDFFPFGLDVQVSDLLDLLHCLDRIQTVEAFKHFLPLFPKAAIDIAEGLEFLHSRNVVHRDLKPGNVLVSNKHYTRPEVERHQFEDLFFVEPVVCKLTDFGESRSQLLQTSALIHAKTPNIERGTKPYMAPEIVVESQKLASATLEDMKAIDVWALGMTLFSILNPDTSFPFEIELKSTFPTTPDGPAKFQSLLQDKMERKLKPSCSRKYHRLQASLWINIEEMFEMCTNYDASLRPSAQDVLHNANRNPGKHISLQVSQSTPIEEADRQLAEAMERCTSDAVTELAAIAPANDGTNACTFLCLVTAQKFFCASQKGEMNDNWPGMVPELFQETILHDLVSLYTFRENRCYDAFECLAVLKKEGVVPDSTKLVEKIVAKDAVFSPQGRAILLQGLDATDCSECDFWIYTCEPYTLLLGRLRDDYFILDTHPVPDFMGGDGNGLLTVFSGSGYKSKQELCRWLWKRLALAQVREEEAQSLSHLEAANHESSGSNVSSSLKTKTLLVSISIEIYTALSRDGLYFSSVLIFQHDFMLKIFLRLTLAGLCSFKGSTFDESDDSDDQISNLSNLLLLSPCLSPFYMLKLSCLPATSHGNCFTFEDMRNVPKQCFYLFFALVKFHVFFLLGTINGLPIYQTKSTGLSIKEILDICVGQKVPQNKICSGVPSMVDQSAVFVVDLSAVDYKDLAADDCGIYGRHSSPSQAVHVHLDKDNNVVGFEKVRKGKETTGSNYTQSTYIVRRQYSWHSVTDEYRRIIVKVECNDKFLRLAVVQYIVNTSDTSVIFKRPYGNRNSSEPFQRTKPSVLAKIRKIGSSGSAKHIISQIESDSGDIATIPTASYLPRDRQQVYNQLKKVDGRTKSRSTGPSKTPSLTKLLTLQQSGTFVKNVSLTSRQDKKGNNRAAPNTFAASDTCLGWVKRFCKGVGAQAVAGLDMTYKLGPFYLTTLTFPNPMFVYKNKEGRHPTTLAAIMTSVTKEERDYEYMARCLKAERIQSLTYGTDGECALERGFESVFPTKDGCSGENIHLRCFDHAQGDISLQLKSMKVNGEQRKKITVEILGKECDGKRIKGLVDCDTADEFEKMYVERERDWPEEFKKWMLTEKGRVRSLKETLKECMLRPVRIAAGLGNPPNKWDNQRTEAINNVIKEEADHQVSDQAAIHEILEARVIKQQESEYVKAIYNTGEYRLSPPFRHLAVSPLEWSAKTDEQKRQHIQKVLKGADISCKRDSVATKELSISVADSAIASVPPGLLNQIWNEAEVILSHHSVIDVNGGVYCVTEYGSSTNVSISGGRIVCRCRKFTSTAGLCHHALAVAETNGSLAEYLTKFSSSEGKLKKIAFAHIPQRAGEKPKEKKKRKGKNNALQRPISEEALPEDEDIDFQKPLAFTDIWHNKNDFVVVFTKDHVKAKRCESCKVEFARGGVVFIPHDIAVLHMERYLYPKKDGNGKLLRMEPTWSKETELFYCANKKCIIKRHPYFWKGMLKIGSDTS</sequence>
<gene>
    <name evidence="10" type="ORF">PEVE_00039840</name>
</gene>
<keyword evidence="4 6" id="KW-0067">ATP-binding</keyword>
<evidence type="ECO:0000256" key="6">
    <source>
        <dbReference type="PROSITE-ProRule" id="PRU10141"/>
    </source>
</evidence>
<evidence type="ECO:0000256" key="4">
    <source>
        <dbReference type="ARBA" id="ARBA00022840"/>
    </source>
</evidence>
<dbReference type="PANTHER" id="PTHR44329:SF288">
    <property type="entry name" value="MITOGEN-ACTIVATED PROTEIN KINASE KINASE KINASE 20"/>
    <property type="match status" value="1"/>
</dbReference>
<feature type="region of interest" description="Disordered" evidence="7">
    <location>
        <begin position="1447"/>
        <end position="1470"/>
    </location>
</feature>
<keyword evidence="1" id="KW-0808">Transferase</keyword>
<protein>
    <submittedName>
        <fullName evidence="10">Uncharacterized protein</fullName>
    </submittedName>
</protein>
<dbReference type="Gene3D" id="1.10.510.10">
    <property type="entry name" value="Transferase(Phosphotransferase) domain 1"/>
    <property type="match status" value="1"/>
</dbReference>
<evidence type="ECO:0000313" key="10">
    <source>
        <dbReference type="EMBL" id="CAH3038232.1"/>
    </source>
</evidence>
<dbReference type="InterPro" id="IPR007527">
    <property type="entry name" value="Znf_SWIM"/>
</dbReference>
<evidence type="ECO:0000256" key="7">
    <source>
        <dbReference type="SAM" id="MobiDB-lite"/>
    </source>
</evidence>
<evidence type="ECO:0000256" key="5">
    <source>
        <dbReference type="PROSITE-ProRule" id="PRU00325"/>
    </source>
</evidence>
<dbReference type="InterPro" id="IPR051681">
    <property type="entry name" value="Ser/Thr_Kinases-Pseudokinases"/>
</dbReference>
<keyword evidence="11" id="KW-1185">Reference proteome</keyword>
<dbReference type="PANTHER" id="PTHR44329">
    <property type="entry name" value="SERINE/THREONINE-PROTEIN KINASE TNNI3K-RELATED"/>
    <property type="match status" value="1"/>
</dbReference>
<reference evidence="10 11" key="1">
    <citation type="submission" date="2022-05" db="EMBL/GenBank/DDBJ databases">
        <authorList>
            <consortium name="Genoscope - CEA"/>
            <person name="William W."/>
        </authorList>
    </citation>
    <scope>NUCLEOTIDE SEQUENCE [LARGE SCALE GENOMIC DNA]</scope>
</reference>
<feature type="domain" description="Protein kinase" evidence="8">
    <location>
        <begin position="29"/>
        <end position="361"/>
    </location>
</feature>
<feature type="binding site" evidence="6">
    <location>
        <position position="58"/>
    </location>
    <ligand>
        <name>ATP</name>
        <dbReference type="ChEBI" id="CHEBI:30616"/>
    </ligand>
</feature>
<feature type="domain" description="SWIM-type" evidence="9">
    <location>
        <begin position="1382"/>
        <end position="1420"/>
    </location>
</feature>
<dbReference type="PROSITE" id="PS50011">
    <property type="entry name" value="PROTEIN_KINASE_DOM"/>
    <property type="match status" value="1"/>
</dbReference>
<dbReference type="InterPro" id="IPR017441">
    <property type="entry name" value="Protein_kinase_ATP_BS"/>
</dbReference>
<proteinExistence type="predicted"/>
<dbReference type="PROSITE" id="PS50966">
    <property type="entry name" value="ZF_SWIM"/>
    <property type="match status" value="1"/>
</dbReference>
<keyword evidence="5" id="KW-0863">Zinc-finger</keyword>
<feature type="non-terminal residue" evidence="10">
    <location>
        <position position="1591"/>
    </location>
</feature>
<accession>A0ABN8MXH3</accession>
<dbReference type="InterPro" id="IPR000719">
    <property type="entry name" value="Prot_kinase_dom"/>
</dbReference>
<evidence type="ECO:0000259" key="9">
    <source>
        <dbReference type="PROSITE" id="PS50966"/>
    </source>
</evidence>
<organism evidence="10 11">
    <name type="scientific">Porites evermanni</name>
    <dbReference type="NCBI Taxonomy" id="104178"/>
    <lineage>
        <taxon>Eukaryota</taxon>
        <taxon>Metazoa</taxon>
        <taxon>Cnidaria</taxon>
        <taxon>Anthozoa</taxon>
        <taxon>Hexacorallia</taxon>
        <taxon>Scleractinia</taxon>
        <taxon>Fungiina</taxon>
        <taxon>Poritidae</taxon>
        <taxon>Porites</taxon>
    </lineage>
</organism>
<keyword evidence="3" id="KW-0418">Kinase</keyword>
<dbReference type="SUPFAM" id="SSF56112">
    <property type="entry name" value="Protein kinase-like (PK-like)"/>
    <property type="match status" value="1"/>
</dbReference>
<evidence type="ECO:0000256" key="2">
    <source>
        <dbReference type="ARBA" id="ARBA00022741"/>
    </source>
</evidence>
<evidence type="ECO:0000313" key="11">
    <source>
        <dbReference type="Proteomes" id="UP001159427"/>
    </source>
</evidence>
<dbReference type="EMBL" id="CALNXI010000710">
    <property type="protein sequence ID" value="CAH3038232.1"/>
    <property type="molecule type" value="Genomic_DNA"/>
</dbReference>
<name>A0ABN8MXH3_9CNID</name>
<dbReference type="PROSITE" id="PS00107">
    <property type="entry name" value="PROTEIN_KINASE_ATP"/>
    <property type="match status" value="1"/>
</dbReference>
<dbReference type="Gene3D" id="3.30.200.20">
    <property type="entry name" value="Phosphorylase Kinase, domain 1"/>
    <property type="match status" value="1"/>
</dbReference>
<comment type="caution">
    <text evidence="10">The sequence shown here is derived from an EMBL/GenBank/DDBJ whole genome shotgun (WGS) entry which is preliminary data.</text>
</comment>
<keyword evidence="5" id="KW-0862">Zinc</keyword>
<dbReference type="PROSITE" id="PS00108">
    <property type="entry name" value="PROTEIN_KINASE_ST"/>
    <property type="match status" value="1"/>
</dbReference>